<organism evidence="2 3">
    <name type="scientific">Segatella copri</name>
    <dbReference type="NCBI Taxonomy" id="165179"/>
    <lineage>
        <taxon>Bacteria</taxon>
        <taxon>Pseudomonadati</taxon>
        <taxon>Bacteroidota</taxon>
        <taxon>Bacteroidia</taxon>
        <taxon>Bacteroidales</taxon>
        <taxon>Prevotellaceae</taxon>
        <taxon>Segatella</taxon>
    </lineage>
</organism>
<feature type="domain" description="Helix-turn-helix" evidence="1">
    <location>
        <begin position="47"/>
        <end position="90"/>
    </location>
</feature>
<dbReference type="RefSeq" id="WP_153095260.1">
    <property type="nucleotide sequence ID" value="NZ_VZAK01000060.1"/>
</dbReference>
<reference evidence="2 3" key="1">
    <citation type="submission" date="2019-09" db="EMBL/GenBank/DDBJ databases">
        <title>Distinct polysaccharide growth profiles of human intestinal Prevotella copri isolates.</title>
        <authorList>
            <person name="Fehlner-Peach H."/>
            <person name="Magnabosco C."/>
            <person name="Raghavan V."/>
            <person name="Scher J.U."/>
            <person name="Tett A."/>
            <person name="Cox L.M."/>
            <person name="Gottsegen C."/>
            <person name="Watters A."/>
            <person name="Wiltshire- Gordon J.D."/>
            <person name="Segata N."/>
            <person name="Bonneau R."/>
            <person name="Littman D.R."/>
        </authorList>
    </citation>
    <scope>NUCLEOTIDE SEQUENCE [LARGE SCALE GENOMIC DNA]</scope>
    <source>
        <strain evidence="2 3">BVe41219</strain>
    </source>
</reference>
<accession>A0A6A7VHU2</accession>
<proteinExistence type="predicted"/>
<gene>
    <name evidence="2" type="ORF">F7D42_00955</name>
</gene>
<dbReference type="PANTHER" id="PTHR34585:SF22">
    <property type="entry name" value="HELIX-TURN-HELIX DOMAIN-CONTAINING PROTEIN"/>
    <property type="match status" value="1"/>
</dbReference>
<dbReference type="InterPro" id="IPR041657">
    <property type="entry name" value="HTH_17"/>
</dbReference>
<dbReference type="Proteomes" id="UP000358159">
    <property type="component" value="Unassembled WGS sequence"/>
</dbReference>
<evidence type="ECO:0000313" key="3">
    <source>
        <dbReference type="Proteomes" id="UP000358159"/>
    </source>
</evidence>
<evidence type="ECO:0000313" key="2">
    <source>
        <dbReference type="EMBL" id="MQO54302.1"/>
    </source>
</evidence>
<dbReference type="AlphaFoldDB" id="A0A6A7VHU2"/>
<protein>
    <submittedName>
        <fullName evidence="2">Helix-turn-helix domain-containing protein</fullName>
    </submittedName>
</protein>
<comment type="caution">
    <text evidence="2">The sequence shown here is derived from an EMBL/GenBank/DDBJ whole genome shotgun (WGS) entry which is preliminary data.</text>
</comment>
<dbReference type="Pfam" id="PF12728">
    <property type="entry name" value="HTH_17"/>
    <property type="match status" value="1"/>
</dbReference>
<sequence>MNASTISMVVLPKREWESIKNAVNEMKSLLEGKASLEASEEWIESAKARKMLGVSPKTWQTYRDNRLISFAQFGRKIMVKKADLQAFLDAHYISRKEVV</sequence>
<dbReference type="PANTHER" id="PTHR34585">
    <property type="match status" value="1"/>
</dbReference>
<evidence type="ECO:0000259" key="1">
    <source>
        <dbReference type="Pfam" id="PF12728"/>
    </source>
</evidence>
<dbReference type="EMBL" id="VZAZ01000001">
    <property type="protein sequence ID" value="MQO54302.1"/>
    <property type="molecule type" value="Genomic_DNA"/>
</dbReference>
<name>A0A6A7VHU2_9BACT</name>